<feature type="region of interest" description="Disordered" evidence="1">
    <location>
        <begin position="24"/>
        <end position="79"/>
    </location>
</feature>
<dbReference type="OrthoDB" id="192931at2"/>
<protein>
    <submittedName>
        <fullName evidence="2">Uncharacterized protein</fullName>
    </submittedName>
</protein>
<feature type="compositionally biased region" description="Polar residues" evidence="1">
    <location>
        <begin position="25"/>
        <end position="35"/>
    </location>
</feature>
<feature type="compositionally biased region" description="Basic and acidic residues" evidence="1">
    <location>
        <begin position="36"/>
        <end position="70"/>
    </location>
</feature>
<gene>
    <name evidence="2" type="ORF">A7Q10_02375</name>
</gene>
<feature type="region of interest" description="Disordered" evidence="1">
    <location>
        <begin position="189"/>
        <end position="224"/>
    </location>
</feature>
<dbReference type="EMBL" id="LXQC01000187">
    <property type="protein sequence ID" value="TFE66231.1"/>
    <property type="molecule type" value="Genomic_DNA"/>
</dbReference>
<dbReference type="Proteomes" id="UP000297713">
    <property type="component" value="Unassembled WGS sequence"/>
</dbReference>
<dbReference type="AlphaFoldDB" id="A0A4Y8P841"/>
<proteinExistence type="predicted"/>
<reference evidence="2 3" key="1">
    <citation type="submission" date="2016-05" db="EMBL/GenBank/DDBJ databases">
        <title>Diversity and Homogeneity among Thermoacidophilic Verrucomicrobia Methanotrophs Linked with Geographical Origin.</title>
        <authorList>
            <person name="Erikstad H.-A."/>
            <person name="Smestad N.B."/>
            <person name="Ceballos R.M."/>
            <person name="Birkeland N.-K."/>
        </authorList>
    </citation>
    <scope>NUCLEOTIDE SEQUENCE [LARGE SCALE GENOMIC DNA]</scope>
    <source>
        <strain evidence="2 3">Phi</strain>
    </source>
</reference>
<sequence>MLCFFPWSLFAGEELDPLVPLKTGSVHSPINAEGSTTKENRTIKKNEVELEPNKATKEDQQKQNKVEAQKDSNTGPFPSNNEITQPIILDFRIKELMELKKIAREIGGSLVITIEPKGITAADLIIPLRNCGMFNVESKDGKLFIVTSNGEQQKRIYEEEIAALSRRQSALLQNINVLQNLMNTNNQAKSFSSDFSTPMEQDQKINMPPMARNQTDQEEYPLPR</sequence>
<evidence type="ECO:0000256" key="1">
    <source>
        <dbReference type="SAM" id="MobiDB-lite"/>
    </source>
</evidence>
<name>A0A4Y8P841_9BACT</name>
<feature type="compositionally biased region" description="Polar residues" evidence="1">
    <location>
        <begin position="189"/>
        <end position="200"/>
    </location>
</feature>
<evidence type="ECO:0000313" key="3">
    <source>
        <dbReference type="Proteomes" id="UP000297713"/>
    </source>
</evidence>
<keyword evidence="3" id="KW-1185">Reference proteome</keyword>
<comment type="caution">
    <text evidence="2">The sequence shown here is derived from an EMBL/GenBank/DDBJ whole genome shotgun (WGS) entry which is preliminary data.</text>
</comment>
<accession>A0A4Y8P841</accession>
<organism evidence="2 3">
    <name type="scientific">Methylacidiphilum caldifontis</name>
    <dbReference type="NCBI Taxonomy" id="2795386"/>
    <lineage>
        <taxon>Bacteria</taxon>
        <taxon>Pseudomonadati</taxon>
        <taxon>Verrucomicrobiota</taxon>
        <taxon>Methylacidiphilae</taxon>
        <taxon>Methylacidiphilales</taxon>
        <taxon>Methylacidiphilaceae</taxon>
        <taxon>Methylacidiphilum (ex Ratnadevi et al. 2023)</taxon>
    </lineage>
</organism>
<evidence type="ECO:0000313" key="2">
    <source>
        <dbReference type="EMBL" id="TFE66231.1"/>
    </source>
</evidence>